<accession>A0A1H3E9J9</accession>
<name>A0A1H3E9J9_9FLAO</name>
<dbReference type="Proteomes" id="UP000198569">
    <property type="component" value="Unassembled WGS sequence"/>
</dbReference>
<evidence type="ECO:0000313" key="1">
    <source>
        <dbReference type="EMBL" id="SDX75351.1"/>
    </source>
</evidence>
<organism evidence="1 2">
    <name type="scientific">Flavobacterium degerlachei</name>
    <dbReference type="NCBI Taxonomy" id="229203"/>
    <lineage>
        <taxon>Bacteria</taxon>
        <taxon>Pseudomonadati</taxon>
        <taxon>Bacteroidota</taxon>
        <taxon>Flavobacteriia</taxon>
        <taxon>Flavobacteriales</taxon>
        <taxon>Flavobacteriaceae</taxon>
        <taxon>Flavobacterium</taxon>
    </lineage>
</organism>
<proteinExistence type="predicted"/>
<evidence type="ECO:0000313" key="2">
    <source>
        <dbReference type="Proteomes" id="UP000198569"/>
    </source>
</evidence>
<protein>
    <submittedName>
        <fullName evidence="1">Uncharacterized protein</fullName>
    </submittedName>
</protein>
<sequence length="59" mass="7140">MNNYTINHLFEFWKYIGLQGDFFTNECDYKYSYPCNMSWPSKVFSIDSKGLDFEQLSYL</sequence>
<reference evidence="2" key="1">
    <citation type="submission" date="2016-10" db="EMBL/GenBank/DDBJ databases">
        <authorList>
            <person name="Varghese N."/>
            <person name="Submissions S."/>
        </authorList>
    </citation>
    <scope>NUCLEOTIDE SEQUENCE [LARGE SCALE GENOMIC DNA]</scope>
    <source>
        <strain evidence="2">DSM 15718</strain>
    </source>
</reference>
<keyword evidence="2" id="KW-1185">Reference proteome</keyword>
<dbReference type="STRING" id="229203.SAMN05444338_11483"/>
<gene>
    <name evidence="1" type="ORF">SAMN05444338_11483</name>
</gene>
<dbReference type="AlphaFoldDB" id="A0A1H3E9J9"/>
<dbReference type="EMBL" id="FNMV01000014">
    <property type="protein sequence ID" value="SDX75351.1"/>
    <property type="molecule type" value="Genomic_DNA"/>
</dbReference>